<dbReference type="OrthoDB" id="9813719at2"/>
<keyword evidence="4" id="KW-0680">Restriction system</keyword>
<dbReference type="eggNOG" id="COG0270">
    <property type="taxonomic scope" value="Bacteria"/>
</dbReference>
<evidence type="ECO:0000313" key="7">
    <source>
        <dbReference type="Proteomes" id="UP000004664"/>
    </source>
</evidence>
<sequence length="247" mass="26944">MLVLSLFPGIGLLDRGFEDAGFCVVRGPDLIFGGDIRKFTVMPGKFDGVIGGPPCQDFSKARRAEPTGNGLEMLKQFKRIVLEASPVWWLAENVPGVPDIRIDGYSWQRLDLNSADFGSKQRRLRHVQFGTRDGTQLMIERLGGGNGKEPTVTANDSRPISELASLQGLPVGFDIPAFTRSGLASAIGNGVPYPIARALAESVKCRRDWGRLCACDCGRRVTGRQLTATGACRKRIFDRNRYSPAGC</sequence>
<accession>G3IYT5</accession>
<name>G3IYT5_METTV</name>
<dbReference type="GO" id="GO:0032259">
    <property type="term" value="P:methylation"/>
    <property type="evidence" value="ECO:0007669"/>
    <property type="project" value="UniProtKB-KW"/>
</dbReference>
<reference evidence="6 7" key="1">
    <citation type="submission" date="2011-06" db="EMBL/GenBank/DDBJ databases">
        <title>Genomic sequence of Methylobacter tundripaludum SV96.</title>
        <authorList>
            <consortium name="US DOE Joint Genome Institute"/>
            <person name="Lucas S."/>
            <person name="Han J."/>
            <person name="Lapidus A."/>
            <person name="Cheng J.-F."/>
            <person name="Goodwin L."/>
            <person name="Pitluck S."/>
            <person name="Held B."/>
            <person name="Detter J.C."/>
            <person name="Han C."/>
            <person name="Tapia R."/>
            <person name="Land M."/>
            <person name="Hauser L."/>
            <person name="Kyrpides N."/>
            <person name="Ivanova N."/>
            <person name="Ovchinnikova G."/>
            <person name="Pagani I."/>
            <person name="Klotz M.G."/>
            <person name="Dispirito A.A."/>
            <person name="Murrell J.C."/>
            <person name="Dunfield P."/>
            <person name="Kalyuzhnaya M.G."/>
            <person name="Svenning M."/>
            <person name="Trotsenko Y.A."/>
            <person name="Stein L.Y."/>
            <person name="Woyke T."/>
        </authorList>
    </citation>
    <scope>NUCLEOTIDE SEQUENCE [LARGE SCALE GENOMIC DNA]</scope>
    <source>
        <strain evidence="7">ATCC BAA-1195 / DSM 17260 / SV96</strain>
    </source>
</reference>
<evidence type="ECO:0000256" key="2">
    <source>
        <dbReference type="ARBA" id="ARBA00022679"/>
    </source>
</evidence>
<dbReference type="GO" id="GO:0009307">
    <property type="term" value="P:DNA restriction-modification system"/>
    <property type="evidence" value="ECO:0007669"/>
    <property type="project" value="UniProtKB-KW"/>
</dbReference>
<dbReference type="PROSITE" id="PS00094">
    <property type="entry name" value="C5_MTASE_1"/>
    <property type="match status" value="1"/>
</dbReference>
<keyword evidence="1 6" id="KW-0489">Methyltransferase</keyword>
<dbReference type="AlphaFoldDB" id="G3IYT5"/>
<dbReference type="HOGENOM" id="CLU_1123510_0_0_6"/>
<dbReference type="InterPro" id="IPR018117">
    <property type="entry name" value="C5_DNA_meth_AS"/>
</dbReference>
<dbReference type="GO" id="GO:0003886">
    <property type="term" value="F:DNA (cytosine-5-)-methyltransferase activity"/>
    <property type="evidence" value="ECO:0007669"/>
    <property type="project" value="UniProtKB-EC"/>
</dbReference>
<comment type="catalytic activity">
    <reaction evidence="5">
        <text>a 2'-deoxycytidine in DNA + S-adenosyl-L-methionine = a 5-methyl-2'-deoxycytidine in DNA + S-adenosyl-L-homocysteine + H(+)</text>
        <dbReference type="Rhea" id="RHEA:13681"/>
        <dbReference type="Rhea" id="RHEA-COMP:11369"/>
        <dbReference type="Rhea" id="RHEA-COMP:11370"/>
        <dbReference type="ChEBI" id="CHEBI:15378"/>
        <dbReference type="ChEBI" id="CHEBI:57856"/>
        <dbReference type="ChEBI" id="CHEBI:59789"/>
        <dbReference type="ChEBI" id="CHEBI:85452"/>
        <dbReference type="ChEBI" id="CHEBI:85454"/>
        <dbReference type="EC" id="2.1.1.37"/>
    </reaction>
</comment>
<dbReference type="EMBL" id="JH109153">
    <property type="protein sequence ID" value="EGW21236.1"/>
    <property type="molecule type" value="Genomic_DNA"/>
</dbReference>
<dbReference type="Gene3D" id="3.40.50.150">
    <property type="entry name" value="Vaccinia Virus protein VP39"/>
    <property type="match status" value="1"/>
</dbReference>
<keyword evidence="7" id="KW-1185">Reference proteome</keyword>
<dbReference type="SUPFAM" id="SSF53335">
    <property type="entry name" value="S-adenosyl-L-methionine-dependent methyltransferases"/>
    <property type="match status" value="1"/>
</dbReference>
<proteinExistence type="predicted"/>
<protein>
    <submittedName>
        <fullName evidence="6">C-5 cytosine-specific DNA methylase</fullName>
    </submittedName>
</protein>
<dbReference type="Pfam" id="PF00145">
    <property type="entry name" value="DNA_methylase"/>
    <property type="match status" value="1"/>
</dbReference>
<evidence type="ECO:0000256" key="4">
    <source>
        <dbReference type="ARBA" id="ARBA00022747"/>
    </source>
</evidence>
<evidence type="ECO:0000256" key="5">
    <source>
        <dbReference type="ARBA" id="ARBA00047422"/>
    </source>
</evidence>
<dbReference type="RefSeq" id="WP_006893744.1">
    <property type="nucleotide sequence ID" value="NZ_JH109153.1"/>
</dbReference>
<evidence type="ECO:0000313" key="6">
    <source>
        <dbReference type="EMBL" id="EGW21236.1"/>
    </source>
</evidence>
<keyword evidence="3" id="KW-0949">S-adenosyl-L-methionine</keyword>
<dbReference type="InterPro" id="IPR001525">
    <property type="entry name" value="C5_MeTfrase"/>
</dbReference>
<gene>
    <name evidence="6" type="ORF">Mettu_4401</name>
</gene>
<organism evidence="6 7">
    <name type="scientific">Methylobacter tundripaludum (strain ATCC BAA-1195 / DSM 17260 / SV96)</name>
    <dbReference type="NCBI Taxonomy" id="697282"/>
    <lineage>
        <taxon>Bacteria</taxon>
        <taxon>Pseudomonadati</taxon>
        <taxon>Pseudomonadota</taxon>
        <taxon>Gammaproteobacteria</taxon>
        <taxon>Methylococcales</taxon>
        <taxon>Methylococcaceae</taxon>
        <taxon>Methylobacter</taxon>
    </lineage>
</organism>
<evidence type="ECO:0000256" key="1">
    <source>
        <dbReference type="ARBA" id="ARBA00022603"/>
    </source>
</evidence>
<dbReference type="InterPro" id="IPR029063">
    <property type="entry name" value="SAM-dependent_MTases_sf"/>
</dbReference>
<dbReference type="Proteomes" id="UP000004664">
    <property type="component" value="Unassembled WGS sequence"/>
</dbReference>
<dbReference type="STRING" id="697282.Mettu_4401"/>
<keyword evidence="2" id="KW-0808">Transferase</keyword>
<evidence type="ECO:0000256" key="3">
    <source>
        <dbReference type="ARBA" id="ARBA00022691"/>
    </source>
</evidence>